<evidence type="ECO:0000313" key="8">
    <source>
        <dbReference type="Ensembl" id="ENSCMMP00000013403.1"/>
    </source>
</evidence>
<evidence type="ECO:0000256" key="3">
    <source>
        <dbReference type="ARBA" id="ARBA00022989"/>
    </source>
</evidence>
<organism evidence="8 9">
    <name type="scientific">Cairina moschata</name>
    <name type="common">Muscovy duck</name>
    <dbReference type="NCBI Taxonomy" id="8855"/>
    <lineage>
        <taxon>Eukaryota</taxon>
        <taxon>Metazoa</taxon>
        <taxon>Chordata</taxon>
        <taxon>Craniata</taxon>
        <taxon>Vertebrata</taxon>
        <taxon>Euteleostomi</taxon>
        <taxon>Archelosauria</taxon>
        <taxon>Archosauria</taxon>
        <taxon>Dinosauria</taxon>
        <taxon>Saurischia</taxon>
        <taxon>Theropoda</taxon>
        <taxon>Coelurosauria</taxon>
        <taxon>Aves</taxon>
        <taxon>Neognathae</taxon>
        <taxon>Galloanserae</taxon>
        <taxon>Anseriformes</taxon>
        <taxon>Anatidae</taxon>
        <taxon>Anatinae</taxon>
        <taxon>Cairina</taxon>
    </lineage>
</organism>
<evidence type="ECO:0000256" key="6">
    <source>
        <dbReference type="SAM" id="Phobius"/>
    </source>
</evidence>
<reference evidence="8" key="1">
    <citation type="submission" date="2018-09" db="EMBL/GenBank/DDBJ databases">
        <title>Common duck and Muscovy duck high density SNP chip.</title>
        <authorList>
            <person name="Vignal A."/>
            <person name="Thebault N."/>
            <person name="Warren W.C."/>
        </authorList>
    </citation>
    <scope>NUCLEOTIDE SEQUENCE [LARGE SCALE GENOMIC DNA]</scope>
</reference>
<dbReference type="GO" id="GO:0016020">
    <property type="term" value="C:membrane"/>
    <property type="evidence" value="ECO:0007669"/>
    <property type="project" value="UniProtKB-SubCell"/>
</dbReference>
<keyword evidence="2 6" id="KW-0812">Transmembrane</keyword>
<dbReference type="Ensembl" id="ENSCMMT00000014774.1">
    <property type="protein sequence ID" value="ENSCMMP00000013403.1"/>
    <property type="gene ID" value="ENSCMMG00000008537.1"/>
</dbReference>
<keyword evidence="3 6" id="KW-1133">Transmembrane helix</keyword>
<dbReference type="InterPro" id="IPR053891">
    <property type="entry name" value="Shisa_N"/>
</dbReference>
<dbReference type="AlphaFoldDB" id="A0A8C3GJ56"/>
<evidence type="ECO:0000259" key="7">
    <source>
        <dbReference type="Pfam" id="PF13908"/>
    </source>
</evidence>
<dbReference type="PANTHER" id="PTHR31395:SF5">
    <property type="entry name" value="PROTEIN SHISA-4"/>
    <property type="match status" value="1"/>
</dbReference>
<protein>
    <recommendedName>
        <fullName evidence="7">Shisa N-terminal domain-containing protein</fullName>
    </recommendedName>
</protein>
<evidence type="ECO:0000313" key="9">
    <source>
        <dbReference type="Proteomes" id="UP000694556"/>
    </source>
</evidence>
<evidence type="ECO:0000256" key="5">
    <source>
        <dbReference type="SAM" id="MobiDB-lite"/>
    </source>
</evidence>
<dbReference type="Pfam" id="PF13908">
    <property type="entry name" value="Shisa_N"/>
    <property type="match status" value="1"/>
</dbReference>
<evidence type="ECO:0000256" key="2">
    <source>
        <dbReference type="ARBA" id="ARBA00022692"/>
    </source>
</evidence>
<proteinExistence type="predicted"/>
<keyword evidence="9" id="KW-1185">Reference proteome</keyword>
<feature type="region of interest" description="Disordered" evidence="5">
    <location>
        <begin position="1"/>
        <end position="53"/>
    </location>
</feature>
<name>A0A8C3GJ56_CAIMO</name>
<feature type="transmembrane region" description="Helical" evidence="6">
    <location>
        <begin position="180"/>
        <end position="209"/>
    </location>
</feature>
<dbReference type="PANTHER" id="PTHR31395">
    <property type="entry name" value="SHISA"/>
    <property type="match status" value="1"/>
</dbReference>
<evidence type="ECO:0000256" key="4">
    <source>
        <dbReference type="ARBA" id="ARBA00023136"/>
    </source>
</evidence>
<dbReference type="InterPro" id="IPR026910">
    <property type="entry name" value="Shisa"/>
</dbReference>
<comment type="subcellular location">
    <subcellularLocation>
        <location evidence="1">Membrane</location>
    </subcellularLocation>
</comment>
<evidence type="ECO:0000256" key="1">
    <source>
        <dbReference type="ARBA" id="ARBA00004370"/>
    </source>
</evidence>
<reference evidence="8" key="2">
    <citation type="submission" date="2025-08" db="UniProtKB">
        <authorList>
            <consortium name="Ensembl"/>
        </authorList>
    </citation>
    <scope>IDENTIFICATION</scope>
</reference>
<keyword evidence="4 6" id="KW-0472">Membrane</keyword>
<reference evidence="8" key="3">
    <citation type="submission" date="2025-09" db="UniProtKB">
        <authorList>
            <consortium name="Ensembl"/>
        </authorList>
    </citation>
    <scope>IDENTIFICATION</scope>
</reference>
<accession>A0A8C3GJ56</accession>
<feature type="domain" description="Shisa N-terminal" evidence="7">
    <location>
        <begin position="123"/>
        <end position="172"/>
    </location>
</feature>
<dbReference type="Proteomes" id="UP000694556">
    <property type="component" value="Chromosome 27"/>
</dbReference>
<sequence>METGGGHGRGWRQVWGHGDRTEQGVGGALHRVDPGMGTRGQGGEGGRDVGTGRGQVWGHGAGWGQVWGQDGAGFGAVTHRLHPRASTWGPWTWAAAGGPGVAVAGCSARGPGDGRLSPAAGDEDCLWYVDRNGSWHPGFDCNFFTFCCGTCHQRYCCRDPLRLITERQQRHCLAFSPKTIAGIASAVVLFIAIVTTIVCCFMCSCCYLYQRRQHLRTPLQGPEIPLASYPAPPPAPFPVDPKAGPVPPQPGFTPMAMYPPVGPAAQYPLYPSGPPVYNPTGEHYTPPLQQHRKLFGGTLTDPPFLRSTTALRPRTAQLPRGLSPLGDPASTGDTLGRPWVASEHGLGAPVVVPPPQAVTPPCEADGWIRPFPAIVGTRSTERLLSPRPPCTLGPLWVPAAPHTEGRCRGSPCLPAPGGHCGTPAHPEPLALPKRVALNCVPPPRVVLCWWLCAPHPGSNGEGRGAQFFWGGRGGLEGQFPSSLQAFLHPKRGGLFLPSPSPTMFYFPPNQPG</sequence>
<feature type="compositionally biased region" description="Gly residues" evidence="5">
    <location>
        <begin position="37"/>
        <end position="53"/>
    </location>
</feature>